<organism evidence="1 2">
    <name type="scientific">Alkalimonas cellulosilytica</name>
    <dbReference type="NCBI Taxonomy" id="3058395"/>
    <lineage>
        <taxon>Bacteria</taxon>
        <taxon>Pseudomonadati</taxon>
        <taxon>Pseudomonadota</taxon>
        <taxon>Gammaproteobacteria</taxon>
        <taxon>Alkalimonas</taxon>
    </lineage>
</organism>
<proteinExistence type="predicted"/>
<sequence>MRKITRRQFDAYCYARQPLIRVIANEVAWFEAFDRKILAAVTFDITDSDYGYVILARDLRKLFRCVEVSPEFSATQEQAEEFLRAAVKKYEDDGQEVYPQGDEKEAPYEIFVPVVVDDDLHPYFRVLISEPRFEAARNLIREIVYSYKDPDGHYIKEFQTNGFDARLWELYLYVYLYDEGFEFVHGNPSPDFHISRFGDEFCIEAVTVNPGQDPRRPDAEPPKTNEDAIKLADDYLPIKFGSSLYSKLQKKYWEREHVKGKPLILAIHDYHMPGSMTWSRVGLSEYLYGYRTRIGEDDYGHGFPIVERIEQHEWNGKIIPSNFFAQPDAENISAVLFSNAATITKFNRMGKLAGLGSKKVKMVRQGLMFDPEPNALKPKKFTFDVDAEDYEEAWSDSIVMFHNLNAKVPINPEAFPNITHLWVDDETGKCSGIHQPYGVISSVTIVISSDGTGDIEENGE</sequence>
<dbReference type="RefSeq" id="WP_330128508.1">
    <property type="nucleotide sequence ID" value="NZ_JAUHLI010000007.1"/>
</dbReference>
<keyword evidence="2" id="KW-1185">Reference proteome</keyword>
<reference evidence="1 2" key="1">
    <citation type="submission" date="2023-07" db="EMBL/GenBank/DDBJ databases">
        <title>Alkalimonas sp., MEB108 novel, alkaliphilic bacterium isolated from Lonar Lake, India.</title>
        <authorList>
            <person name="Joshi A."/>
            <person name="Thite S."/>
        </authorList>
    </citation>
    <scope>NUCLEOTIDE SEQUENCE [LARGE SCALE GENOMIC DNA]</scope>
    <source>
        <strain evidence="1 2">MEB108</strain>
    </source>
</reference>
<gene>
    <name evidence="1" type="ORF">QWY20_08060</name>
</gene>
<evidence type="ECO:0000313" key="1">
    <source>
        <dbReference type="EMBL" id="MEE2001405.1"/>
    </source>
</evidence>
<dbReference type="Proteomes" id="UP001336314">
    <property type="component" value="Unassembled WGS sequence"/>
</dbReference>
<dbReference type="EMBL" id="JAUHLI010000007">
    <property type="protein sequence ID" value="MEE2001405.1"/>
    <property type="molecule type" value="Genomic_DNA"/>
</dbReference>
<evidence type="ECO:0008006" key="3">
    <source>
        <dbReference type="Google" id="ProtNLM"/>
    </source>
</evidence>
<comment type="caution">
    <text evidence="1">The sequence shown here is derived from an EMBL/GenBank/DDBJ whole genome shotgun (WGS) entry which is preliminary data.</text>
</comment>
<accession>A0ABU7J4H6</accession>
<protein>
    <recommendedName>
        <fullName evidence="3">Glycosaminoglycan attachment site</fullName>
    </recommendedName>
</protein>
<name>A0ABU7J4H6_9GAMM</name>
<evidence type="ECO:0000313" key="2">
    <source>
        <dbReference type="Proteomes" id="UP001336314"/>
    </source>
</evidence>